<accession>A0A6S6PFA5</accession>
<reference evidence="1 2" key="1">
    <citation type="submission" date="2020-07" db="EMBL/GenBank/DDBJ databases">
        <title>Complete Genome Sequence of an acetic acid bacterium, Acetobacter aceti JCM20276.</title>
        <authorList>
            <person name="Hirose Y."/>
            <person name="Mihara H."/>
        </authorList>
    </citation>
    <scope>NUCLEOTIDE SEQUENCE [LARGE SCALE GENOMIC DNA]</scope>
    <source>
        <strain evidence="1 2">JCM20276</strain>
    </source>
</reference>
<evidence type="ECO:0000313" key="2">
    <source>
        <dbReference type="Proteomes" id="UP000515220"/>
    </source>
</evidence>
<sequence length="55" mass="6237">MLQARGVFKDFPGRTGETPERAVLIGLYLALQRFDRGFRLLERGGPEAEPCQFIL</sequence>
<dbReference type="AlphaFoldDB" id="A0A6S6PFA5"/>
<evidence type="ECO:0000313" key="1">
    <source>
        <dbReference type="EMBL" id="BCI65600.1"/>
    </source>
</evidence>
<organism evidence="1 2">
    <name type="scientific">Acetobacter aceti</name>
    <dbReference type="NCBI Taxonomy" id="435"/>
    <lineage>
        <taxon>Bacteria</taxon>
        <taxon>Pseudomonadati</taxon>
        <taxon>Pseudomonadota</taxon>
        <taxon>Alphaproteobacteria</taxon>
        <taxon>Acetobacterales</taxon>
        <taxon>Acetobacteraceae</taxon>
        <taxon>Acetobacter</taxon>
        <taxon>Acetobacter subgen. Acetobacter</taxon>
    </lineage>
</organism>
<proteinExistence type="predicted"/>
<name>A0A6S6PFA5_ACEAC</name>
<protein>
    <submittedName>
        <fullName evidence="1">Uncharacterized protein</fullName>
    </submittedName>
</protein>
<gene>
    <name evidence="1" type="ORF">AAJCM20276_02240</name>
</gene>
<dbReference type="Proteomes" id="UP000515220">
    <property type="component" value="Chromosome"/>
</dbReference>
<dbReference type="EMBL" id="AP023326">
    <property type="protein sequence ID" value="BCI65600.1"/>
    <property type="molecule type" value="Genomic_DNA"/>
</dbReference>